<dbReference type="InterPro" id="IPR050463">
    <property type="entry name" value="Gfo/Idh/MocA_oxidrdct_glycsds"/>
</dbReference>
<dbReference type="EMBL" id="JACQAY010000243">
    <property type="protein sequence ID" value="MBI3540081.1"/>
    <property type="molecule type" value="Genomic_DNA"/>
</dbReference>
<keyword evidence="1" id="KW-0560">Oxidoreductase</keyword>
<dbReference type="Proteomes" id="UP000807850">
    <property type="component" value="Unassembled WGS sequence"/>
</dbReference>
<dbReference type="GO" id="GO:0016491">
    <property type="term" value="F:oxidoreductase activity"/>
    <property type="evidence" value="ECO:0007669"/>
    <property type="project" value="UniProtKB-KW"/>
</dbReference>
<feature type="domain" description="Gfo/Idh/MocA-like oxidoreductase N-terminal" evidence="3">
    <location>
        <begin position="327"/>
        <end position="445"/>
    </location>
</feature>
<dbReference type="Pfam" id="PF22725">
    <property type="entry name" value="GFO_IDH_MocA_C3"/>
    <property type="match status" value="1"/>
</dbReference>
<evidence type="ECO:0000259" key="2">
    <source>
        <dbReference type="Pfam" id="PF01370"/>
    </source>
</evidence>
<dbReference type="InterPro" id="IPR001509">
    <property type="entry name" value="Epimerase_deHydtase"/>
</dbReference>
<comment type="caution">
    <text evidence="5">The sequence shown here is derived from an EMBL/GenBank/DDBJ whole genome shotgun (WGS) entry which is preliminary data.</text>
</comment>
<proteinExistence type="predicted"/>
<dbReference type="InterPro" id="IPR000683">
    <property type="entry name" value="Gfo/Idh/MocA-like_OxRdtase_N"/>
</dbReference>
<dbReference type="SUPFAM" id="SSF55347">
    <property type="entry name" value="Glyceraldehyde-3-phosphate dehydrogenase-like, C-terminal domain"/>
    <property type="match status" value="1"/>
</dbReference>
<dbReference type="InterPro" id="IPR055170">
    <property type="entry name" value="GFO_IDH_MocA-like_dom"/>
</dbReference>
<dbReference type="InterPro" id="IPR036291">
    <property type="entry name" value="NAD(P)-bd_dom_sf"/>
</dbReference>
<evidence type="ECO:0000313" key="6">
    <source>
        <dbReference type="Proteomes" id="UP000807850"/>
    </source>
</evidence>
<dbReference type="AlphaFoldDB" id="A0A9D6QKD3"/>
<dbReference type="Gene3D" id="3.40.50.720">
    <property type="entry name" value="NAD(P)-binding Rossmann-like Domain"/>
    <property type="match status" value="2"/>
</dbReference>
<dbReference type="SUPFAM" id="SSF51735">
    <property type="entry name" value="NAD(P)-binding Rossmann-fold domains"/>
    <property type="match status" value="2"/>
</dbReference>
<dbReference type="PANTHER" id="PTHR43818">
    <property type="entry name" value="BCDNA.GH03377"/>
    <property type="match status" value="1"/>
</dbReference>
<dbReference type="PANTHER" id="PTHR43818:SF11">
    <property type="entry name" value="BCDNA.GH03377"/>
    <property type="match status" value="1"/>
</dbReference>
<gene>
    <name evidence="5" type="ORF">HY076_07390</name>
</gene>
<dbReference type="GO" id="GO:0000166">
    <property type="term" value="F:nucleotide binding"/>
    <property type="evidence" value="ECO:0007669"/>
    <property type="project" value="InterPro"/>
</dbReference>
<organism evidence="5 6">
    <name type="scientific">Eiseniibacteriota bacterium</name>
    <dbReference type="NCBI Taxonomy" id="2212470"/>
    <lineage>
        <taxon>Bacteria</taxon>
        <taxon>Candidatus Eiseniibacteriota</taxon>
    </lineage>
</organism>
<accession>A0A9D6QKD3</accession>
<feature type="domain" description="GFO/IDH/MocA-like oxidoreductase" evidence="4">
    <location>
        <begin position="456"/>
        <end position="573"/>
    </location>
</feature>
<protein>
    <submittedName>
        <fullName evidence="5">NAD-dependent epimerase/dehydratase family protein</fullName>
    </submittedName>
</protein>
<name>A0A9D6QKD3_UNCEI</name>
<evidence type="ECO:0000259" key="4">
    <source>
        <dbReference type="Pfam" id="PF22725"/>
    </source>
</evidence>
<dbReference type="Pfam" id="PF01370">
    <property type="entry name" value="Epimerase"/>
    <property type="match status" value="1"/>
</dbReference>
<evidence type="ECO:0000313" key="5">
    <source>
        <dbReference type="EMBL" id="MBI3540081.1"/>
    </source>
</evidence>
<evidence type="ECO:0000256" key="1">
    <source>
        <dbReference type="ARBA" id="ARBA00023002"/>
    </source>
</evidence>
<dbReference type="Gene3D" id="3.30.360.10">
    <property type="entry name" value="Dihydrodipicolinate Reductase, domain 2"/>
    <property type="match status" value="1"/>
</dbReference>
<feature type="domain" description="NAD-dependent epimerase/dehydratase" evidence="2">
    <location>
        <begin position="3"/>
        <end position="204"/>
    </location>
</feature>
<evidence type="ECO:0000259" key="3">
    <source>
        <dbReference type="Pfam" id="PF01408"/>
    </source>
</evidence>
<dbReference type="Pfam" id="PF01408">
    <property type="entry name" value="GFO_IDH_MocA"/>
    <property type="match status" value="1"/>
</dbReference>
<sequence>MNVLVTGASGFIGEALIRRLAQDGHEVRAFARRAGAVPAGPRIHPFAGDMLDAASLDRAASGMDAIVHLACATGVADERTVRAVNVAGTRALLDAAERHHVRRFVFVSTISATRERMGPYGRTKKEGEAMVAHSGLEWVTVRPSLVYGSAPIGLFASLAAYLRSLPVVPVIGDGTIELDPIHIDDVCEVIAQCVTRADVTGKTYDLLGPDRVTFDQFLARLSAEIGIRKPSVHIPGGIALMMASILGMISKRPPVSVDNVLGMTSPARVDRAPAQRDFPIRWTPLADGLRAFAREHAKAAASAAKAGEPVGTIGSHDGLSPAPRKPVRVGVVGLGKMGVAHTAVLSMIPGCEVVGLADHHAPLGKSLRGMGYRAPFFVSADAMLLATRPDAVFVCTQQDAHLPIARAAIAAGAAVFVEKPLAHTLADAEALARLSADSGLPISCGYTLAYLPVFARARTAVDAVGAIKQARSSMYLSQVFSARQGWMYDPARSGGGVVANISSHLLFLLEWYLGTPVEVTATAKRLYGAVEDELHGMMRLASGATVGFESSWSVPGYPLSAVVVEIEGENGTLLISNDGIELDLIAPRAGFAAGHTRERPADLPQPARFDVNGDGYYLEDAAFLAWAEGGPAPPTTVEAALRVQRVMDALYRSAAANGAATPVAGAATAAASAVTVSA</sequence>
<reference evidence="5" key="1">
    <citation type="submission" date="2020-07" db="EMBL/GenBank/DDBJ databases">
        <title>Huge and variable diversity of episymbiotic CPR bacteria and DPANN archaea in groundwater ecosystems.</title>
        <authorList>
            <person name="He C.Y."/>
            <person name="Keren R."/>
            <person name="Whittaker M."/>
            <person name="Farag I.F."/>
            <person name="Doudna J."/>
            <person name="Cate J.H.D."/>
            <person name="Banfield J.F."/>
        </authorList>
    </citation>
    <scope>NUCLEOTIDE SEQUENCE</scope>
    <source>
        <strain evidence="5">NC_groundwater_928_Pr1_S-0.2um_72_17</strain>
    </source>
</reference>